<comment type="subcellular location">
    <subcellularLocation>
        <location evidence="7">Cytoplasm</location>
        <location evidence="7">Nucleoid</location>
    </subcellularLocation>
</comment>
<sequence length="157" mass="18052">MADGLFEGIHLNGVDAKGRISIPAPFRDVLQVKSGERRLVLMPHRKMKPCLLAYDTAKMERMNAAKRERFAEDEISDEEEEDRLAIFALAHRLNYEEAGRLSLPEDLRDYAGIDDLVLMFGMGDNFQIWRPETYIEEAKNETVLRIVKSKLARARKS</sequence>
<dbReference type="RefSeq" id="WP_218446045.1">
    <property type="nucleotide sequence ID" value="NZ_JAGSPA010000003.1"/>
</dbReference>
<dbReference type="InterPro" id="IPR007159">
    <property type="entry name" value="SpoVT-AbrB_dom"/>
</dbReference>
<keyword evidence="6 7" id="KW-0804">Transcription</keyword>
<evidence type="ECO:0000256" key="1">
    <source>
        <dbReference type="ARBA" id="ARBA00013860"/>
    </source>
</evidence>
<reference evidence="9 10" key="1">
    <citation type="submission" date="2021-04" db="EMBL/GenBank/DDBJ databases">
        <authorList>
            <person name="Pira H."/>
            <person name="Risdian C."/>
            <person name="Wink J."/>
        </authorList>
    </citation>
    <scope>NUCLEOTIDE SEQUENCE [LARGE SCALE GENOMIC DNA]</scope>
    <source>
        <strain evidence="9 10">WHA3</strain>
    </source>
</reference>
<keyword evidence="5 7" id="KW-0238">DNA-binding</keyword>
<comment type="similarity">
    <text evidence="7">Belongs to the MraZ family.</text>
</comment>
<organism evidence="9 10">
    <name type="scientific">Pacificimonas pallii</name>
    <dbReference type="NCBI Taxonomy" id="2827236"/>
    <lineage>
        <taxon>Bacteria</taxon>
        <taxon>Pseudomonadati</taxon>
        <taxon>Pseudomonadota</taxon>
        <taxon>Alphaproteobacteria</taxon>
        <taxon>Sphingomonadales</taxon>
        <taxon>Sphingosinicellaceae</taxon>
        <taxon>Pacificimonas</taxon>
    </lineage>
</organism>
<dbReference type="PANTHER" id="PTHR34701">
    <property type="entry name" value="TRANSCRIPTIONAL REGULATOR MRAZ"/>
    <property type="match status" value="1"/>
</dbReference>
<keyword evidence="4 7" id="KW-0805">Transcription regulation</keyword>
<dbReference type="Proteomes" id="UP000722336">
    <property type="component" value="Unassembled WGS sequence"/>
</dbReference>
<dbReference type="EMBL" id="JAGSPA010000003">
    <property type="protein sequence ID" value="MBV7257219.1"/>
    <property type="molecule type" value="Genomic_DNA"/>
</dbReference>
<evidence type="ECO:0000256" key="3">
    <source>
        <dbReference type="ARBA" id="ARBA00022737"/>
    </source>
</evidence>
<dbReference type="Pfam" id="PF02381">
    <property type="entry name" value="MraZ"/>
    <property type="match status" value="1"/>
</dbReference>
<accession>A0ABS6SFM8</accession>
<name>A0ABS6SFM8_9SPHN</name>
<dbReference type="CDD" id="cd16320">
    <property type="entry name" value="MraZ_N"/>
    <property type="match status" value="1"/>
</dbReference>
<evidence type="ECO:0000256" key="6">
    <source>
        <dbReference type="ARBA" id="ARBA00023163"/>
    </source>
</evidence>
<evidence type="ECO:0000256" key="4">
    <source>
        <dbReference type="ARBA" id="ARBA00023015"/>
    </source>
</evidence>
<dbReference type="CDD" id="cd16321">
    <property type="entry name" value="MraZ_C"/>
    <property type="match status" value="1"/>
</dbReference>
<feature type="domain" description="SpoVT-AbrB" evidence="8">
    <location>
        <begin position="9"/>
        <end position="58"/>
    </location>
</feature>
<evidence type="ECO:0000259" key="8">
    <source>
        <dbReference type="PROSITE" id="PS51740"/>
    </source>
</evidence>
<feature type="domain" description="SpoVT-AbrB" evidence="8">
    <location>
        <begin position="90"/>
        <end position="133"/>
    </location>
</feature>
<dbReference type="InterPro" id="IPR035642">
    <property type="entry name" value="MraZ_N"/>
</dbReference>
<keyword evidence="3" id="KW-0677">Repeat</keyword>
<dbReference type="PROSITE" id="PS51740">
    <property type="entry name" value="SPOVT_ABRB"/>
    <property type="match status" value="2"/>
</dbReference>
<evidence type="ECO:0000313" key="9">
    <source>
        <dbReference type="EMBL" id="MBV7257219.1"/>
    </source>
</evidence>
<dbReference type="InterPro" id="IPR003444">
    <property type="entry name" value="MraZ"/>
</dbReference>
<evidence type="ECO:0000313" key="10">
    <source>
        <dbReference type="Proteomes" id="UP000722336"/>
    </source>
</evidence>
<gene>
    <name evidence="7" type="primary">mraZ</name>
    <name evidence="9" type="ORF">KCG44_10540</name>
</gene>
<keyword evidence="2 7" id="KW-0963">Cytoplasm</keyword>
<proteinExistence type="inferred from homology"/>
<dbReference type="PANTHER" id="PTHR34701:SF1">
    <property type="entry name" value="TRANSCRIPTIONAL REGULATOR MRAZ"/>
    <property type="match status" value="1"/>
</dbReference>
<evidence type="ECO:0000256" key="7">
    <source>
        <dbReference type="HAMAP-Rule" id="MF_01008"/>
    </source>
</evidence>
<dbReference type="InterPro" id="IPR035644">
    <property type="entry name" value="MraZ_C"/>
</dbReference>
<evidence type="ECO:0000256" key="5">
    <source>
        <dbReference type="ARBA" id="ARBA00023125"/>
    </source>
</evidence>
<dbReference type="HAMAP" id="MF_01008">
    <property type="entry name" value="MraZ"/>
    <property type="match status" value="1"/>
</dbReference>
<comment type="caution">
    <text evidence="9">The sequence shown here is derived from an EMBL/GenBank/DDBJ whole genome shotgun (WGS) entry which is preliminary data.</text>
</comment>
<evidence type="ECO:0000256" key="2">
    <source>
        <dbReference type="ARBA" id="ARBA00022490"/>
    </source>
</evidence>
<keyword evidence="10" id="KW-1185">Reference proteome</keyword>
<comment type="subunit">
    <text evidence="7">Forms oligomers.</text>
</comment>
<dbReference type="InterPro" id="IPR020603">
    <property type="entry name" value="MraZ_dom"/>
</dbReference>
<protein>
    <recommendedName>
        <fullName evidence="1 7">Transcriptional regulator MraZ</fullName>
    </recommendedName>
</protein>